<evidence type="ECO:0000313" key="7">
    <source>
        <dbReference type="EMBL" id="BCJ88333.1"/>
    </source>
</evidence>
<evidence type="ECO:0000259" key="6">
    <source>
        <dbReference type="Pfam" id="PF25989"/>
    </source>
</evidence>
<evidence type="ECO:0000259" key="4">
    <source>
        <dbReference type="Pfam" id="PF25917"/>
    </source>
</evidence>
<evidence type="ECO:0000256" key="2">
    <source>
        <dbReference type="SAM" id="Coils"/>
    </source>
</evidence>
<dbReference type="NCBIfam" id="TIGR01730">
    <property type="entry name" value="RND_mfp"/>
    <property type="match status" value="1"/>
</dbReference>
<proteinExistence type="inferred from homology"/>
<evidence type="ECO:0000259" key="5">
    <source>
        <dbReference type="Pfam" id="PF25954"/>
    </source>
</evidence>
<dbReference type="Pfam" id="PF25917">
    <property type="entry name" value="BSH_RND"/>
    <property type="match status" value="1"/>
</dbReference>
<evidence type="ECO:0000259" key="3">
    <source>
        <dbReference type="Pfam" id="PF25876"/>
    </source>
</evidence>
<dbReference type="InterPro" id="IPR058625">
    <property type="entry name" value="MdtA-like_BSH"/>
</dbReference>
<evidence type="ECO:0000256" key="1">
    <source>
        <dbReference type="ARBA" id="ARBA00009477"/>
    </source>
</evidence>
<dbReference type="InterPro" id="IPR006143">
    <property type="entry name" value="RND_pump_MFP"/>
</dbReference>
<protein>
    <submittedName>
        <fullName evidence="7">RND transporter</fullName>
    </submittedName>
</protein>
<gene>
    <name evidence="7" type="ORF">skT53_33180</name>
</gene>
<dbReference type="Gene3D" id="2.40.420.20">
    <property type="match status" value="1"/>
</dbReference>
<sequence>MAFAKKIFLFLVIPIGVFLAVLTGAFSSKIAPGMTEPVTQKVSGIKWEEAQKVAAKNGVTLPGTIVADKEAKVASRILASVKQILVAKGDRVKKGDPLILLDSAQVGAYSNLAEAAVQEAVAAKSQSEQSVKQAMANVQSAEAKFQNVESSYRRMLNLYQNGAVSKQDFEDTQMAYQQAQAQLDQAQAALKAEQAMQQAVSAKMDQAQASYGAAVDNLNQATITAPFDGVVTNKLVETGDMASPGSPLIVIEKEPYLLEVYADERLAKSIRTGDKVPVTIDALQSELTGEVTEITPRVDPASRTFTVKIQIPKDDRVVPGMFGKVIFPDGTSNVMMVPVSSIVKWSQFTGVYVVDSKNKAHLRYVSLGKQQGDRIEVLSGLNPQDQIVIEGTDRLADGVEVTN</sequence>
<evidence type="ECO:0000313" key="8">
    <source>
        <dbReference type="Proteomes" id="UP000593802"/>
    </source>
</evidence>
<dbReference type="Pfam" id="PF25954">
    <property type="entry name" value="Beta-barrel_RND_2"/>
    <property type="match status" value="1"/>
</dbReference>
<feature type="domain" description="CusB-like beta-barrel" evidence="5">
    <location>
        <begin position="259"/>
        <end position="327"/>
    </location>
</feature>
<dbReference type="InterPro" id="IPR058624">
    <property type="entry name" value="MdtA-like_HH"/>
</dbReference>
<dbReference type="GO" id="GO:0015562">
    <property type="term" value="F:efflux transmembrane transporter activity"/>
    <property type="evidence" value="ECO:0007669"/>
    <property type="project" value="TreeGrafter"/>
</dbReference>
<feature type="domain" description="Multidrug resistance protein MdtA-like barrel-sandwich hybrid" evidence="4">
    <location>
        <begin position="70"/>
        <end position="248"/>
    </location>
</feature>
<keyword evidence="8" id="KW-1185">Reference proteome</keyword>
<dbReference type="PANTHER" id="PTHR30469:SF15">
    <property type="entry name" value="HLYD FAMILY OF SECRETION PROTEINS"/>
    <property type="match status" value="1"/>
</dbReference>
<dbReference type="EMBL" id="AP023366">
    <property type="protein sequence ID" value="BCJ88333.1"/>
    <property type="molecule type" value="Genomic_DNA"/>
</dbReference>
<organism evidence="7 8">
    <name type="scientific">Effusibacillus dendaii</name>
    <dbReference type="NCBI Taxonomy" id="2743772"/>
    <lineage>
        <taxon>Bacteria</taxon>
        <taxon>Bacillati</taxon>
        <taxon>Bacillota</taxon>
        <taxon>Bacilli</taxon>
        <taxon>Bacillales</taxon>
        <taxon>Alicyclobacillaceae</taxon>
        <taxon>Effusibacillus</taxon>
    </lineage>
</organism>
<dbReference type="AlphaFoldDB" id="A0A7I8DDP6"/>
<dbReference type="KEGG" id="eff:skT53_33180"/>
<dbReference type="Gene3D" id="2.40.50.100">
    <property type="match status" value="1"/>
</dbReference>
<accession>A0A7I8DDP6</accession>
<dbReference type="PANTHER" id="PTHR30469">
    <property type="entry name" value="MULTIDRUG RESISTANCE PROTEIN MDTA"/>
    <property type="match status" value="1"/>
</dbReference>
<comment type="similarity">
    <text evidence="1">Belongs to the membrane fusion protein (MFP) (TC 8.A.1) family.</text>
</comment>
<dbReference type="SUPFAM" id="SSF111369">
    <property type="entry name" value="HlyD-like secretion proteins"/>
    <property type="match status" value="1"/>
</dbReference>
<name>A0A7I8DDP6_9BACL</name>
<keyword evidence="2" id="KW-0175">Coiled coil</keyword>
<dbReference type="Gene3D" id="2.40.30.170">
    <property type="match status" value="1"/>
</dbReference>
<feature type="coiled-coil region" evidence="2">
    <location>
        <begin position="124"/>
        <end position="196"/>
    </location>
</feature>
<dbReference type="Pfam" id="PF25876">
    <property type="entry name" value="HH_MFP_RND"/>
    <property type="match status" value="1"/>
</dbReference>
<dbReference type="RefSeq" id="WP_200758957.1">
    <property type="nucleotide sequence ID" value="NZ_AP023366.1"/>
</dbReference>
<feature type="domain" description="YknX-like C-terminal permuted SH3-like" evidence="6">
    <location>
        <begin position="335"/>
        <end position="402"/>
    </location>
</feature>
<dbReference type="InterPro" id="IPR058792">
    <property type="entry name" value="Beta-barrel_RND_2"/>
</dbReference>
<feature type="domain" description="Multidrug resistance protein MdtA-like alpha-helical hairpin" evidence="3">
    <location>
        <begin position="132"/>
        <end position="192"/>
    </location>
</feature>
<dbReference type="InterPro" id="IPR058637">
    <property type="entry name" value="YknX-like_C"/>
</dbReference>
<reference evidence="7 8" key="1">
    <citation type="submission" date="2020-08" db="EMBL/GenBank/DDBJ databases">
        <title>Complete Genome Sequence of Effusibacillus dendaii Strain skT53, Isolated from Farmland soil.</title>
        <authorList>
            <person name="Konishi T."/>
            <person name="Kawasaki H."/>
        </authorList>
    </citation>
    <scope>NUCLEOTIDE SEQUENCE [LARGE SCALE GENOMIC DNA]</scope>
    <source>
        <strain evidence="8">skT53</strain>
    </source>
</reference>
<dbReference type="GO" id="GO:1990281">
    <property type="term" value="C:efflux pump complex"/>
    <property type="evidence" value="ECO:0007669"/>
    <property type="project" value="TreeGrafter"/>
</dbReference>
<dbReference type="Gene3D" id="1.10.287.470">
    <property type="entry name" value="Helix hairpin bin"/>
    <property type="match status" value="1"/>
</dbReference>
<dbReference type="Proteomes" id="UP000593802">
    <property type="component" value="Chromosome"/>
</dbReference>
<dbReference type="Pfam" id="PF25989">
    <property type="entry name" value="YknX_C"/>
    <property type="match status" value="1"/>
</dbReference>